<dbReference type="PANTHER" id="PTHR38451:SF1">
    <property type="entry name" value="TRNA (ADENINE(22)-N(1))-METHYLTRANSFERASE"/>
    <property type="match status" value="1"/>
</dbReference>
<keyword evidence="2" id="KW-1185">Reference proteome</keyword>
<dbReference type="Proteomes" id="UP000076865">
    <property type="component" value="Chromosome"/>
</dbReference>
<dbReference type="InterPro" id="IPR029063">
    <property type="entry name" value="SAM-dependent_MTases_sf"/>
</dbReference>
<sequence length="243" mass="27257">MEGKEDRMNEVKLSKRLETVVSFIPKGARLADIGSDHAYLPCYAYLHGYIVQAVAGEVADGPFRSAEQQVTKAGLSDVISVRKGDGLAVIEAGEVDCITIAGMGGTLIANILEAGKQKVQTVKRLILQPNVGAHVVRKWLVTNGWELIAERILEEDGQIYEVLVAEKGNPLKPYRYFEVELLVGPFLRTERNDVFVKKWCKEIEHWRRIVAELDEKATTKEGMAKKEALERNIQLIEEVLRDE</sequence>
<proteinExistence type="predicted"/>
<dbReference type="Gene3D" id="1.10.287.1890">
    <property type="match status" value="1"/>
</dbReference>
<dbReference type="EMBL" id="CP015438">
    <property type="protein sequence ID" value="ANB61511.1"/>
    <property type="molecule type" value="Genomic_DNA"/>
</dbReference>
<organism evidence="1 2">
    <name type="scientific">Anoxybacteroides amylolyticum</name>
    <dbReference type="NCBI Taxonomy" id="294699"/>
    <lineage>
        <taxon>Bacteria</taxon>
        <taxon>Bacillati</taxon>
        <taxon>Bacillota</taxon>
        <taxon>Bacilli</taxon>
        <taxon>Bacillales</taxon>
        <taxon>Anoxybacillaceae</taxon>
        <taxon>Anoxybacteroides</taxon>
    </lineage>
</organism>
<dbReference type="PATRIC" id="fig|294699.3.peg.2755"/>
<dbReference type="SUPFAM" id="SSF53335">
    <property type="entry name" value="S-adenosyl-L-methionine-dependent methyltransferases"/>
    <property type="match status" value="1"/>
</dbReference>
<dbReference type="GO" id="GO:0160105">
    <property type="term" value="F:tRNA (adenine(22)-N1)-methyltransferase activity"/>
    <property type="evidence" value="ECO:0007669"/>
    <property type="project" value="InterPro"/>
</dbReference>
<dbReference type="Gene3D" id="3.40.50.150">
    <property type="entry name" value="Vaccinia Virus protein VP39"/>
    <property type="match status" value="1"/>
</dbReference>
<dbReference type="PANTHER" id="PTHR38451">
    <property type="entry name" value="TRNA (ADENINE(22)-N(1))-METHYLTRANSFERASE"/>
    <property type="match status" value="1"/>
</dbReference>
<accession>A0A160F5T3</accession>
<evidence type="ECO:0008006" key="3">
    <source>
        <dbReference type="Google" id="ProtNLM"/>
    </source>
</evidence>
<name>A0A160F5T3_9BACL</name>
<reference evidence="1 2" key="1">
    <citation type="journal article" date="2006" name="Syst. Appl. Microbiol.">
        <title>Anoxybacillus amylolyticus sp. nov., a thermophilic amylase producing bacterium isolated from Mount Rittmann (Antarctica).</title>
        <authorList>
            <person name="Poli A."/>
            <person name="Esposito E."/>
            <person name="Lama L."/>
            <person name="Orlando P."/>
            <person name="Nicolaus G."/>
            <person name="de Appolonia F."/>
            <person name="Gambacorta A."/>
            <person name="Nicolaus B."/>
        </authorList>
    </citation>
    <scope>NUCLEOTIDE SEQUENCE [LARGE SCALE GENOMIC DNA]</scope>
    <source>
        <strain evidence="1 2">DSM 15939</strain>
    </source>
</reference>
<evidence type="ECO:0000313" key="2">
    <source>
        <dbReference type="Proteomes" id="UP000076865"/>
    </source>
</evidence>
<protein>
    <recommendedName>
        <fullName evidence="3">tRNA (Adenine(22)-N(1))-methyltransferase TrmK</fullName>
    </recommendedName>
</protein>
<gene>
    <name evidence="1" type="ORF">GFC30_2674</name>
</gene>
<dbReference type="InterPro" id="IPR006901">
    <property type="entry name" value="TrmK"/>
</dbReference>
<dbReference type="PIRSF" id="PIRSF018637">
    <property type="entry name" value="TrmK"/>
    <property type="match status" value="1"/>
</dbReference>
<dbReference type="Pfam" id="PF04816">
    <property type="entry name" value="TrmK"/>
    <property type="match status" value="1"/>
</dbReference>
<dbReference type="KEGG" id="aamy:GFC30_2674"/>
<dbReference type="AlphaFoldDB" id="A0A160F5T3"/>
<evidence type="ECO:0000313" key="1">
    <source>
        <dbReference type="EMBL" id="ANB61511.1"/>
    </source>
</evidence>